<reference evidence="2 3" key="1">
    <citation type="submission" date="2022-02" db="EMBL/GenBank/DDBJ databases">
        <title>Study of halophilic communities from a Mexican lake.</title>
        <authorList>
            <person name="Hernandez-Soto L.M."/>
            <person name="Martinez-Abarca F."/>
            <person name="Ramirez-Saad H.C."/>
            <person name="Aguirre-Garrido J.F."/>
        </authorList>
    </citation>
    <scope>NUCLEOTIDE SEQUENCE [LARGE SCALE GENOMIC DNA]</scope>
    <source>
        <strain evidence="2 3">Hjan13</strain>
    </source>
</reference>
<keyword evidence="3" id="KW-1185">Reference proteome</keyword>
<dbReference type="RefSeq" id="WP_268901343.1">
    <property type="nucleotide sequence ID" value="NZ_JAKNQT010000001.1"/>
</dbReference>
<sequence length="79" mass="8385">MSTNQDERATLTLTIEGGSFNDMDLGRTGQIFGLLGSIAGKGSTLTHYGTHTIVVQEGYSGSASEINDEEEPYKEGNDA</sequence>
<proteinExistence type="predicted"/>
<feature type="region of interest" description="Disordered" evidence="1">
    <location>
        <begin position="60"/>
        <end position="79"/>
    </location>
</feature>
<evidence type="ECO:0000313" key="3">
    <source>
        <dbReference type="Proteomes" id="UP001321125"/>
    </source>
</evidence>
<gene>
    <name evidence="2" type="ORF">L0635_05375</name>
</gene>
<dbReference type="Proteomes" id="UP001321125">
    <property type="component" value="Unassembled WGS sequence"/>
</dbReference>
<protein>
    <submittedName>
        <fullName evidence="2">Uncharacterized protein</fullName>
    </submittedName>
</protein>
<comment type="caution">
    <text evidence="2">The sequence shown here is derived from an EMBL/GenBank/DDBJ whole genome shotgun (WGS) entry which is preliminary data.</text>
</comment>
<evidence type="ECO:0000256" key="1">
    <source>
        <dbReference type="SAM" id="MobiDB-lite"/>
    </source>
</evidence>
<dbReference type="EMBL" id="JAKNQU010000002">
    <property type="protein sequence ID" value="MCZ0926513.1"/>
    <property type="molecule type" value="Genomic_DNA"/>
</dbReference>
<organism evidence="2 3">
    <name type="scientific">Vreelandella janggokensis</name>
    <dbReference type="NCBI Taxonomy" id="370767"/>
    <lineage>
        <taxon>Bacteria</taxon>
        <taxon>Pseudomonadati</taxon>
        <taxon>Pseudomonadota</taxon>
        <taxon>Gammaproteobacteria</taxon>
        <taxon>Oceanospirillales</taxon>
        <taxon>Halomonadaceae</taxon>
        <taxon>Vreelandella</taxon>
    </lineage>
</organism>
<name>A0ABT4ITG3_9GAMM</name>
<accession>A0ABT4ITG3</accession>
<evidence type="ECO:0000313" key="2">
    <source>
        <dbReference type="EMBL" id="MCZ0926513.1"/>
    </source>
</evidence>